<dbReference type="Proteomes" id="UP000176996">
    <property type="component" value="Unassembled WGS sequence"/>
</dbReference>
<dbReference type="EMBL" id="MFKK01000030">
    <property type="protein sequence ID" value="OGG40224.1"/>
    <property type="molecule type" value="Genomic_DNA"/>
</dbReference>
<gene>
    <name evidence="1" type="ORF">A3A21_02515</name>
</gene>
<protein>
    <recommendedName>
        <fullName evidence="3">Dipeptidylpeptidase IV N-terminal domain-containing protein</fullName>
    </recommendedName>
</protein>
<accession>A0A1F6BTG5</accession>
<reference evidence="1 2" key="1">
    <citation type="journal article" date="2016" name="Nat. Commun.">
        <title>Thousands of microbial genomes shed light on interconnected biogeochemical processes in an aquifer system.</title>
        <authorList>
            <person name="Anantharaman K."/>
            <person name="Brown C.T."/>
            <person name="Hug L.A."/>
            <person name="Sharon I."/>
            <person name="Castelle C.J."/>
            <person name="Probst A.J."/>
            <person name="Thomas B.C."/>
            <person name="Singh A."/>
            <person name="Wilkins M.J."/>
            <person name="Karaoz U."/>
            <person name="Brodie E.L."/>
            <person name="Williams K.H."/>
            <person name="Hubbard S.S."/>
            <person name="Banfield J.F."/>
        </authorList>
    </citation>
    <scope>NUCLEOTIDE SEQUENCE [LARGE SCALE GENOMIC DNA]</scope>
</reference>
<dbReference type="AlphaFoldDB" id="A0A1F6BTG5"/>
<dbReference type="SUPFAM" id="SSF69304">
    <property type="entry name" value="Tricorn protease N-terminal domain"/>
    <property type="match status" value="1"/>
</dbReference>
<dbReference type="STRING" id="1798471.A3A21_02515"/>
<organism evidence="1 2">
    <name type="scientific">Candidatus Jorgensenbacteria bacterium RIFCSPLOWO2_01_FULL_45_25b</name>
    <dbReference type="NCBI Taxonomy" id="1798471"/>
    <lineage>
        <taxon>Bacteria</taxon>
        <taxon>Candidatus Joergenseniibacteriota</taxon>
    </lineage>
</organism>
<evidence type="ECO:0000313" key="1">
    <source>
        <dbReference type="EMBL" id="OGG40224.1"/>
    </source>
</evidence>
<sequence>MKPLFIKIAILVSLVVLLGIGVYVVWTRALGTEEVSSPQSPPATGGETVPNLEADVELPDTASSSSILPKKVSDGEAFRYWIVSDTGEAYYLTPEGRVFLISDDEPDEEVLSQSISDLQTADESPSGRLLLVSFGDRAELQWGAFDTIDGVWRPLPQEVRYATWGGRDELLYGIVDEKGVQTLSEIRLAFGSPSIKPLMRNFRLLNTHFRFLSSPDRLFLTELPSESYEGRAWELDLKTLLFRPFFAPEKGLSLHWSPDGKILFRFSTNGGFDALNPQKESVLPLSISTFPEKCTSNDGEIFCFVPQDFFESTHLPDDYYKKALMTIDDLYSLDTNTFFFQKIFSSYGAEIPGIDGIYPRYSNGELYFLNRYDGGVYKVNL</sequence>
<name>A0A1F6BTG5_9BACT</name>
<proteinExistence type="predicted"/>
<comment type="caution">
    <text evidence="1">The sequence shown here is derived from an EMBL/GenBank/DDBJ whole genome shotgun (WGS) entry which is preliminary data.</text>
</comment>
<evidence type="ECO:0000313" key="2">
    <source>
        <dbReference type="Proteomes" id="UP000176996"/>
    </source>
</evidence>
<evidence type="ECO:0008006" key="3">
    <source>
        <dbReference type="Google" id="ProtNLM"/>
    </source>
</evidence>